<dbReference type="InterPro" id="IPR050109">
    <property type="entry name" value="HTH-type_TetR-like_transc_reg"/>
</dbReference>
<keyword evidence="1" id="KW-0805">Transcription regulation</keyword>
<sequence>MGHHGWRGNPPGTEDEARRRIVAAATACLDRVGLAKTNLSDVAAEAGVTRQTVYRYFPSLKDILRAVALAGVEEFAGRMARHLAAFGTAAEVAVESVVFALRTVPGEPHLGLLLQAGEADFFTDGVISPQAFDFGARILRDVPVDWRAAGVATDADLRGLAEVLMRLFMSFLQYPSAPDRTDDELRALVRRWVGPALAVSPAGRATPPDPASAG</sequence>
<dbReference type="RefSeq" id="WP_285450774.1">
    <property type="nucleotide sequence ID" value="NZ_CP127173.1"/>
</dbReference>
<dbReference type="PROSITE" id="PS50977">
    <property type="entry name" value="HTH_TETR_2"/>
    <property type="match status" value="1"/>
</dbReference>
<dbReference type="Pfam" id="PF00440">
    <property type="entry name" value="TetR_N"/>
    <property type="match status" value="1"/>
</dbReference>
<dbReference type="PRINTS" id="PR00455">
    <property type="entry name" value="HTHTETR"/>
</dbReference>
<evidence type="ECO:0000259" key="5">
    <source>
        <dbReference type="PROSITE" id="PS50977"/>
    </source>
</evidence>
<reference evidence="6 7" key="1">
    <citation type="submission" date="2023-06" db="EMBL/GenBank/DDBJ databases">
        <authorList>
            <person name="Oyuntsetseg B."/>
            <person name="Kim S.B."/>
        </authorList>
    </citation>
    <scope>NUCLEOTIDE SEQUENCE [LARGE SCALE GENOMIC DNA]</scope>
    <source>
        <strain evidence="6 7">2-2</strain>
    </source>
</reference>
<gene>
    <name evidence="6" type="ORF">QP939_35775</name>
</gene>
<dbReference type="SUPFAM" id="SSF46689">
    <property type="entry name" value="Homeodomain-like"/>
    <property type="match status" value="1"/>
</dbReference>
<evidence type="ECO:0000256" key="4">
    <source>
        <dbReference type="PROSITE-ProRule" id="PRU00335"/>
    </source>
</evidence>
<dbReference type="Proteomes" id="UP001227101">
    <property type="component" value="Chromosome"/>
</dbReference>
<evidence type="ECO:0000256" key="1">
    <source>
        <dbReference type="ARBA" id="ARBA00023015"/>
    </source>
</evidence>
<dbReference type="InterPro" id="IPR001647">
    <property type="entry name" value="HTH_TetR"/>
</dbReference>
<feature type="DNA-binding region" description="H-T-H motif" evidence="4">
    <location>
        <begin position="38"/>
        <end position="57"/>
    </location>
</feature>
<evidence type="ECO:0000313" key="6">
    <source>
        <dbReference type="EMBL" id="WIV54196.1"/>
    </source>
</evidence>
<keyword evidence="3" id="KW-0804">Transcription</keyword>
<evidence type="ECO:0000256" key="3">
    <source>
        <dbReference type="ARBA" id="ARBA00023163"/>
    </source>
</evidence>
<feature type="domain" description="HTH tetR-type" evidence="5">
    <location>
        <begin position="15"/>
        <end position="75"/>
    </location>
</feature>
<organism evidence="6 7">
    <name type="scientific">Amycolatopsis nalaikhensis</name>
    <dbReference type="NCBI Taxonomy" id="715472"/>
    <lineage>
        <taxon>Bacteria</taxon>
        <taxon>Bacillati</taxon>
        <taxon>Actinomycetota</taxon>
        <taxon>Actinomycetes</taxon>
        <taxon>Pseudonocardiales</taxon>
        <taxon>Pseudonocardiaceae</taxon>
        <taxon>Amycolatopsis</taxon>
    </lineage>
</organism>
<dbReference type="PANTHER" id="PTHR30055">
    <property type="entry name" value="HTH-TYPE TRANSCRIPTIONAL REGULATOR RUTR"/>
    <property type="match status" value="1"/>
</dbReference>
<dbReference type="Gene3D" id="1.10.357.10">
    <property type="entry name" value="Tetracycline Repressor, domain 2"/>
    <property type="match status" value="1"/>
</dbReference>
<protein>
    <submittedName>
        <fullName evidence="6">TetR/AcrR family transcriptional regulator</fullName>
    </submittedName>
</protein>
<accession>A0ABY8XF22</accession>
<dbReference type="EMBL" id="CP127173">
    <property type="protein sequence ID" value="WIV54196.1"/>
    <property type="molecule type" value="Genomic_DNA"/>
</dbReference>
<name>A0ABY8XF22_9PSEU</name>
<dbReference type="PANTHER" id="PTHR30055:SF234">
    <property type="entry name" value="HTH-TYPE TRANSCRIPTIONAL REGULATOR BETI"/>
    <property type="match status" value="1"/>
</dbReference>
<evidence type="ECO:0000313" key="7">
    <source>
        <dbReference type="Proteomes" id="UP001227101"/>
    </source>
</evidence>
<keyword evidence="7" id="KW-1185">Reference proteome</keyword>
<dbReference type="InterPro" id="IPR009057">
    <property type="entry name" value="Homeodomain-like_sf"/>
</dbReference>
<evidence type="ECO:0000256" key="2">
    <source>
        <dbReference type="ARBA" id="ARBA00023125"/>
    </source>
</evidence>
<proteinExistence type="predicted"/>
<keyword evidence="2 4" id="KW-0238">DNA-binding</keyword>